<reference evidence="16 17" key="1">
    <citation type="submission" date="2015-01" db="EMBL/GenBank/DDBJ databases">
        <title>Evolution of Trichinella species and genotypes.</title>
        <authorList>
            <person name="Korhonen P.K."/>
            <person name="Edoardo P."/>
            <person name="Giuseppe L.R."/>
            <person name="Gasser R.B."/>
        </authorList>
    </citation>
    <scope>NUCLEOTIDE SEQUENCE [LARGE SCALE GENOMIC DNA]</scope>
    <source>
        <strain evidence="16">ISS2496</strain>
    </source>
</reference>
<dbReference type="InterPro" id="IPR039320">
    <property type="entry name" value="RNF207"/>
</dbReference>
<dbReference type="Pfam" id="PF03915">
    <property type="entry name" value="AIP3"/>
    <property type="match status" value="1"/>
</dbReference>
<comment type="caution">
    <text evidence="16">The sequence shown here is derived from an EMBL/GenBank/DDBJ whole genome shotgun (WGS) entry which is preliminary data.</text>
</comment>
<evidence type="ECO:0000256" key="11">
    <source>
        <dbReference type="ARBA" id="ARBA00023242"/>
    </source>
</evidence>
<evidence type="ECO:0000259" key="13">
    <source>
        <dbReference type="PROSITE" id="PS50089"/>
    </source>
</evidence>
<dbReference type="InterPro" id="IPR000315">
    <property type="entry name" value="Znf_B-box"/>
</dbReference>
<dbReference type="PROSITE" id="PS00518">
    <property type="entry name" value="ZF_RING_1"/>
    <property type="match status" value="1"/>
</dbReference>
<evidence type="ECO:0000256" key="7">
    <source>
        <dbReference type="ARBA" id="ARBA00022833"/>
    </source>
</evidence>
<evidence type="ECO:0000256" key="10">
    <source>
        <dbReference type="ARBA" id="ARBA00023163"/>
    </source>
</evidence>
<dbReference type="Gene3D" id="3.30.160.60">
    <property type="entry name" value="Classic Zinc Finger"/>
    <property type="match status" value="1"/>
</dbReference>
<protein>
    <recommendedName>
        <fullName evidence="2">RING finger protein 207</fullName>
    </recommendedName>
</protein>
<dbReference type="InterPro" id="IPR017907">
    <property type="entry name" value="Znf_RING_CS"/>
</dbReference>
<dbReference type="PROSITE" id="PS50089">
    <property type="entry name" value="ZF_RING_2"/>
    <property type="match status" value="1"/>
</dbReference>
<name>A0A0V0ZYK8_9BILA</name>
<keyword evidence="10" id="KW-0804">Transcription</keyword>
<evidence type="ECO:0000256" key="12">
    <source>
        <dbReference type="PROSITE-ProRule" id="PRU00024"/>
    </source>
</evidence>
<evidence type="ECO:0000256" key="8">
    <source>
        <dbReference type="ARBA" id="ARBA00023015"/>
    </source>
</evidence>
<dbReference type="SUPFAM" id="SSF46689">
    <property type="entry name" value="Homeodomain-like"/>
    <property type="match status" value="1"/>
</dbReference>
<organism evidence="16 17">
    <name type="scientific">Trichinella patagoniensis</name>
    <dbReference type="NCBI Taxonomy" id="990121"/>
    <lineage>
        <taxon>Eukaryota</taxon>
        <taxon>Metazoa</taxon>
        <taxon>Ecdysozoa</taxon>
        <taxon>Nematoda</taxon>
        <taxon>Enoplea</taxon>
        <taxon>Dorylaimia</taxon>
        <taxon>Trichinellida</taxon>
        <taxon>Trichinellidae</taxon>
        <taxon>Trichinella</taxon>
    </lineage>
</organism>
<dbReference type="PRINTS" id="PR00027">
    <property type="entry name" value="PAIREDBOX"/>
</dbReference>
<dbReference type="PROSITE" id="PS51057">
    <property type="entry name" value="PAIRED_2"/>
    <property type="match status" value="1"/>
</dbReference>
<evidence type="ECO:0000256" key="9">
    <source>
        <dbReference type="ARBA" id="ARBA00023125"/>
    </source>
</evidence>
<feature type="domain" description="Paired" evidence="15">
    <location>
        <begin position="63"/>
        <end position="189"/>
    </location>
</feature>
<dbReference type="Gene3D" id="3.30.40.10">
    <property type="entry name" value="Zinc/RING finger domain, C3HC4 (zinc finger)"/>
    <property type="match status" value="1"/>
</dbReference>
<dbReference type="SUPFAM" id="SSF57850">
    <property type="entry name" value="RING/U-box"/>
    <property type="match status" value="1"/>
</dbReference>
<dbReference type="InterPro" id="IPR013083">
    <property type="entry name" value="Znf_RING/FYVE/PHD"/>
</dbReference>
<dbReference type="GO" id="GO:0003677">
    <property type="term" value="F:DNA binding"/>
    <property type="evidence" value="ECO:0007669"/>
    <property type="project" value="UniProtKB-KW"/>
</dbReference>
<evidence type="ECO:0000259" key="15">
    <source>
        <dbReference type="PROSITE" id="PS51057"/>
    </source>
</evidence>
<dbReference type="Pfam" id="PF00643">
    <property type="entry name" value="zf-B_box"/>
    <property type="match status" value="1"/>
</dbReference>
<keyword evidence="9" id="KW-0238">DNA-binding</keyword>
<sequence length="1030" mass="116148">LDKTAIFPYPMGQQLNPDDFEQKFEEWLRKVEEYERFHQPTVSGTPILVRNKDFDKVISQADTRLATNQLGGTYANGRPLPAALRQKIVEMAIRGVKPCRISKELRVSHGCVSKILSKWRETGSIKPGKIGGSKPKKSLPEVIAAINIYKRCRPSMFSWEIRERLIADGICTEYNVPSISSINRIIRNRLLSGLGYDENCLFNGKKTQDGVYYAQQQSAKVQNNYFHFPAPTSTTVAVNDVPSPVVPNRAPVLLPTLDTAFHDPMIGSMNVAQSQYKALNKADFIGSHIHSQLHSRNLLTCPSCSKLIKDPVWLCCGHVFCRKCIGSVGVGHEIMCAECGKKTPFSTSRSKLDELIGLLLVSCVNSEEACANCDCKFSSAMYFCQTCQQLLCVGCKSRTHQAKMFRSHKVILKSGQLPAIESNDDEICTTHGERKELFSFETGLLACQRCVEASSAESRLCFVDALSAYDQAEEKFDLLFERLLQTEAEVTDEIDVLELLLEECCKRKASQQNEIRIFCQKMIEAVVVTRDRLLDEILRKSSETEERLKETRRKLLQLSSSLQRCSLFISFLRSLPDKLHYLSFVPHVIATTETMLSNANSSVGRRPELVPLYNLSDEFSKYAKFLTVIRGWKCRGQFSQIVQQAVELQRDVTRRKCLIDCQKFNDLKLQCQKLKVDLGAHSSVVDDLQPLFQRIWEEELDHVRRQQEMYKNHITSVIEFRQQLQQLVNASEQLSPYVQSIYTAIQHISPERACKSAPGLMEQLCLQIATLEPNSKLRVDAIEKQELERKQKLEQCRQQDSDVLINVKRHLKRCRDLSKNGQRYDAKGGGGPVVRHVDRDRQSTAVEHKTCLRLDEMKSSGFFRSFRSSDVLTRFFPLVSLEDSIGLFLNQDGVCGNFLQESAAKVAAFPSAQVSIDCIVNFQLPASRQADVSVLCRQHVYQEVDFVDVSGGGGGGGSAQRSILSAVRDGVEPEQHAADACEEAQDLLNARLKRRLPPNLIAEVGQDALEARGKLLESLKQRMSDKNPKL</sequence>
<dbReference type="GO" id="GO:0005634">
    <property type="term" value="C:nucleus"/>
    <property type="evidence" value="ECO:0007669"/>
    <property type="project" value="UniProtKB-SubCell"/>
</dbReference>
<dbReference type="GO" id="GO:0044325">
    <property type="term" value="F:transmembrane transporter binding"/>
    <property type="evidence" value="ECO:0007669"/>
    <property type="project" value="TreeGrafter"/>
</dbReference>
<evidence type="ECO:0000313" key="17">
    <source>
        <dbReference type="Proteomes" id="UP000054783"/>
    </source>
</evidence>
<dbReference type="EMBL" id="JYDQ01000065">
    <property type="protein sequence ID" value="KRY17225.1"/>
    <property type="molecule type" value="Genomic_DNA"/>
</dbReference>
<dbReference type="InterPro" id="IPR018957">
    <property type="entry name" value="Znf_C3HC4_RING-type"/>
</dbReference>
<comment type="subcellular location">
    <subcellularLocation>
        <location evidence="1">Nucleus</location>
    </subcellularLocation>
</comment>
<dbReference type="Proteomes" id="UP000054783">
    <property type="component" value="Unassembled WGS sequence"/>
</dbReference>
<keyword evidence="3" id="KW-0217">Developmental protein</keyword>
<dbReference type="PANTHER" id="PTHR22635:SF0">
    <property type="entry name" value="RING FINGER PROTEIN 207"/>
    <property type="match status" value="1"/>
</dbReference>
<keyword evidence="11" id="KW-0539">Nucleus</keyword>
<dbReference type="CDD" id="cd19814">
    <property type="entry name" value="Bbox1_RNF207-like"/>
    <property type="match status" value="1"/>
</dbReference>
<dbReference type="InterPro" id="IPR009057">
    <property type="entry name" value="Homeodomain-like_sf"/>
</dbReference>
<dbReference type="AlphaFoldDB" id="A0A0V0ZYK8"/>
<keyword evidence="8" id="KW-0805">Transcription regulation</keyword>
<proteinExistence type="predicted"/>
<keyword evidence="6 12" id="KW-0863">Zinc-finger</keyword>
<evidence type="ECO:0000256" key="5">
    <source>
        <dbReference type="ARBA" id="ARBA00022724"/>
    </source>
</evidence>
<keyword evidence="7" id="KW-0862">Zinc</keyword>
<dbReference type="GO" id="GO:0048471">
    <property type="term" value="C:perinuclear region of cytoplasm"/>
    <property type="evidence" value="ECO:0007669"/>
    <property type="project" value="TreeGrafter"/>
</dbReference>
<dbReference type="FunFam" id="1.10.10.10:FF:000003">
    <property type="entry name" value="Paired box protein Pax-6"/>
    <property type="match status" value="1"/>
</dbReference>
<feature type="domain" description="B box-type" evidence="14">
    <location>
        <begin position="365"/>
        <end position="413"/>
    </location>
</feature>
<dbReference type="InterPro" id="IPR036388">
    <property type="entry name" value="WH-like_DNA-bd_sf"/>
</dbReference>
<gene>
    <name evidence="16" type="primary">ugt-58</name>
    <name evidence="16" type="ORF">T12_2708</name>
</gene>
<dbReference type="Pfam" id="PF00292">
    <property type="entry name" value="PAX"/>
    <property type="match status" value="1"/>
</dbReference>
<dbReference type="SMART" id="SM00336">
    <property type="entry name" value="BBOX"/>
    <property type="match status" value="1"/>
</dbReference>
<evidence type="ECO:0000256" key="6">
    <source>
        <dbReference type="ARBA" id="ARBA00022771"/>
    </source>
</evidence>
<dbReference type="Gene3D" id="1.10.10.10">
    <property type="entry name" value="Winged helix-like DNA-binding domain superfamily/Winged helix DNA-binding domain"/>
    <property type="match status" value="2"/>
</dbReference>
<dbReference type="GO" id="GO:0008270">
    <property type="term" value="F:zinc ion binding"/>
    <property type="evidence" value="ECO:0007669"/>
    <property type="project" value="UniProtKB-KW"/>
</dbReference>
<dbReference type="SMART" id="SM00184">
    <property type="entry name" value="RING"/>
    <property type="match status" value="1"/>
</dbReference>
<evidence type="ECO:0000256" key="3">
    <source>
        <dbReference type="ARBA" id="ARBA00022473"/>
    </source>
</evidence>
<dbReference type="Pfam" id="PF00097">
    <property type="entry name" value="zf-C3HC4"/>
    <property type="match status" value="1"/>
</dbReference>
<feature type="domain" description="RING-type" evidence="13">
    <location>
        <begin position="301"/>
        <end position="339"/>
    </location>
</feature>
<dbReference type="PANTHER" id="PTHR22635">
    <property type="entry name" value="RING FINGER PROTEIN 207"/>
    <property type="match status" value="1"/>
</dbReference>
<keyword evidence="4" id="KW-0479">Metal-binding</keyword>
<keyword evidence="5" id="KW-0563">Paired box</keyword>
<accession>A0A0V0ZYK8</accession>
<dbReference type="PROSITE" id="PS50119">
    <property type="entry name" value="ZF_BBOX"/>
    <property type="match status" value="1"/>
</dbReference>
<feature type="non-terminal residue" evidence="16">
    <location>
        <position position="1"/>
    </location>
</feature>
<dbReference type="InterPro" id="IPR001841">
    <property type="entry name" value="Znf_RING"/>
</dbReference>
<evidence type="ECO:0000256" key="1">
    <source>
        <dbReference type="ARBA" id="ARBA00004123"/>
    </source>
</evidence>
<dbReference type="InterPro" id="IPR022782">
    <property type="entry name" value="AIP3-like_C"/>
</dbReference>
<dbReference type="Gene3D" id="1.20.58.1540">
    <property type="entry name" value="Actin interacting protein 3, C-terminal domain"/>
    <property type="match status" value="1"/>
</dbReference>
<dbReference type="SMART" id="SM00351">
    <property type="entry name" value="PAX"/>
    <property type="match status" value="1"/>
</dbReference>
<evidence type="ECO:0000313" key="16">
    <source>
        <dbReference type="EMBL" id="KRY17225.1"/>
    </source>
</evidence>
<dbReference type="InterPro" id="IPR001523">
    <property type="entry name" value="Paired_dom"/>
</dbReference>
<evidence type="ECO:0000256" key="2">
    <source>
        <dbReference type="ARBA" id="ARBA00021526"/>
    </source>
</evidence>
<dbReference type="GO" id="GO:0006355">
    <property type="term" value="P:regulation of DNA-templated transcription"/>
    <property type="evidence" value="ECO:0007669"/>
    <property type="project" value="InterPro"/>
</dbReference>
<dbReference type="GO" id="GO:0030544">
    <property type="term" value="F:Hsp70 protein binding"/>
    <property type="evidence" value="ECO:0007669"/>
    <property type="project" value="InterPro"/>
</dbReference>
<evidence type="ECO:0000256" key="4">
    <source>
        <dbReference type="ARBA" id="ARBA00022723"/>
    </source>
</evidence>
<evidence type="ECO:0000259" key="14">
    <source>
        <dbReference type="PROSITE" id="PS50119"/>
    </source>
</evidence>
<keyword evidence="17" id="KW-1185">Reference proteome</keyword>